<dbReference type="InterPro" id="IPR045069">
    <property type="entry name" value="MATE_euk"/>
</dbReference>
<keyword evidence="4 6" id="KW-1133">Transmembrane helix</keyword>
<keyword evidence="3 6" id="KW-0812">Transmembrane</keyword>
<evidence type="ECO:0000313" key="7">
    <source>
        <dbReference type="EMBL" id="JAT52778.1"/>
    </source>
</evidence>
<dbReference type="GO" id="GO:0015297">
    <property type="term" value="F:antiporter activity"/>
    <property type="evidence" value="ECO:0007669"/>
    <property type="project" value="InterPro"/>
</dbReference>
<dbReference type="CDD" id="cd13132">
    <property type="entry name" value="MATE_eukaryotic"/>
    <property type="match status" value="1"/>
</dbReference>
<feature type="transmembrane region" description="Helical" evidence="6">
    <location>
        <begin position="390"/>
        <end position="413"/>
    </location>
</feature>
<evidence type="ECO:0000256" key="1">
    <source>
        <dbReference type="ARBA" id="ARBA00004141"/>
    </source>
</evidence>
<evidence type="ECO:0000256" key="3">
    <source>
        <dbReference type="ARBA" id="ARBA00022692"/>
    </source>
</evidence>
<feature type="transmembrane region" description="Helical" evidence="6">
    <location>
        <begin position="493"/>
        <end position="518"/>
    </location>
</feature>
<accession>A0A1D1YDQ3</accession>
<organism evidence="7">
    <name type="scientific">Anthurium amnicola</name>
    <dbReference type="NCBI Taxonomy" id="1678845"/>
    <lineage>
        <taxon>Eukaryota</taxon>
        <taxon>Viridiplantae</taxon>
        <taxon>Streptophyta</taxon>
        <taxon>Embryophyta</taxon>
        <taxon>Tracheophyta</taxon>
        <taxon>Spermatophyta</taxon>
        <taxon>Magnoliopsida</taxon>
        <taxon>Liliopsida</taxon>
        <taxon>Araceae</taxon>
        <taxon>Pothoideae</taxon>
        <taxon>Potheae</taxon>
        <taxon>Anthurium</taxon>
    </lineage>
</organism>
<proteinExistence type="inferred from homology"/>
<dbReference type="InterPro" id="IPR002528">
    <property type="entry name" value="MATE_fam"/>
</dbReference>
<sequence length="536" mass="58870">ILNTHVPVGHGGWPMNRESEIYREQFLSGFSTPGNVHSHRSGLFPGWGRMKLGGREEEVPLLIKVSRGGGGGDEDEDEGRGLRWRVWVELKKLWKIVGPAIFSRLALYSMMIVTQAFAGHLGDLELASISIANTVVVGFSFGLMLGMASALETLCGQAFGAKKYDMLGVYMQRSCIVLFLCAVLLVPVYAWATQILRWTGQPEDIALQAGQVSVWFLPLHFSFVFLFPLQRFLQCQLKNGAVAVFSASALLVHLAVSWLFVYNLRLGLFGTAMTLNVSWWVSVLCTFGYVACGGCPLSWKGFSTEAFYGLWDFIKLSAASGVMLCLENWYYRILILLTGKLKDTEVAVDALSICMSINAWELMIPLGFFAGTGVRVANELGAGNGKGARFATIVSVATSLIIGIFFWALIMVLHDKFSLIFTSSLVLINVVDKISILLAFTILLNSVQPILSGVAVGSGWQSMVAYVNIGSYYIIGVPIGIFLGWTFHFGVLGIWAGMIGGTVVQTVILSIITIRCNWDKEAMEANRRIEKWSTSK</sequence>
<feature type="transmembrane region" description="Helical" evidence="6">
    <location>
        <begin position="277"/>
        <end position="299"/>
    </location>
</feature>
<dbReference type="EMBL" id="GDJX01015158">
    <property type="protein sequence ID" value="JAT52778.1"/>
    <property type="molecule type" value="Transcribed_RNA"/>
</dbReference>
<feature type="transmembrane region" description="Helical" evidence="6">
    <location>
        <begin position="212"/>
        <end position="229"/>
    </location>
</feature>
<evidence type="ECO:0000256" key="4">
    <source>
        <dbReference type="ARBA" id="ARBA00022989"/>
    </source>
</evidence>
<dbReference type="GO" id="GO:0042910">
    <property type="term" value="F:xenobiotic transmembrane transporter activity"/>
    <property type="evidence" value="ECO:0007669"/>
    <property type="project" value="InterPro"/>
</dbReference>
<feature type="transmembrane region" description="Helical" evidence="6">
    <location>
        <begin position="241"/>
        <end position="262"/>
    </location>
</feature>
<comment type="caution">
    <text evidence="6">Lacks conserved residue(s) required for the propagation of feature annotation.</text>
</comment>
<keyword evidence="5 6" id="KW-0472">Membrane</keyword>
<dbReference type="PANTHER" id="PTHR11206">
    <property type="entry name" value="MULTIDRUG RESISTANCE PROTEIN"/>
    <property type="match status" value="1"/>
</dbReference>
<dbReference type="GO" id="GO:0016020">
    <property type="term" value="C:membrane"/>
    <property type="evidence" value="ECO:0007669"/>
    <property type="project" value="UniProtKB-SubCell"/>
</dbReference>
<evidence type="ECO:0000256" key="2">
    <source>
        <dbReference type="ARBA" id="ARBA00010199"/>
    </source>
</evidence>
<evidence type="ECO:0000256" key="6">
    <source>
        <dbReference type="RuleBase" id="RU004914"/>
    </source>
</evidence>
<comment type="subcellular location">
    <subcellularLocation>
        <location evidence="1">Membrane</location>
        <topology evidence="1">Multi-pass membrane protein</topology>
    </subcellularLocation>
</comment>
<feature type="transmembrane region" description="Helical" evidence="6">
    <location>
        <begin position="93"/>
        <end position="118"/>
    </location>
</feature>
<feature type="non-terminal residue" evidence="7">
    <location>
        <position position="1"/>
    </location>
</feature>
<gene>
    <name evidence="7" type="primary">TT12_44</name>
    <name evidence="7" type="ORF">g.113800</name>
</gene>
<feature type="transmembrane region" description="Helical" evidence="6">
    <location>
        <begin position="465"/>
        <end position="487"/>
    </location>
</feature>
<dbReference type="GO" id="GO:1990961">
    <property type="term" value="P:xenobiotic detoxification by transmembrane export across the plasma membrane"/>
    <property type="evidence" value="ECO:0007669"/>
    <property type="project" value="InterPro"/>
</dbReference>
<evidence type="ECO:0000256" key="5">
    <source>
        <dbReference type="ARBA" id="ARBA00023136"/>
    </source>
</evidence>
<reference evidence="7" key="1">
    <citation type="submission" date="2015-07" db="EMBL/GenBank/DDBJ databases">
        <title>Transcriptome Assembly of Anthurium amnicola.</title>
        <authorList>
            <person name="Suzuki J."/>
        </authorList>
    </citation>
    <scope>NUCLEOTIDE SEQUENCE</scope>
</reference>
<dbReference type="AlphaFoldDB" id="A0A1D1YDQ3"/>
<feature type="transmembrane region" description="Helical" evidence="6">
    <location>
        <begin position="130"/>
        <end position="154"/>
    </location>
</feature>
<comment type="similarity">
    <text evidence="2 6">Belongs to the multi antimicrobial extrusion (MATE) (TC 2.A.66.1) family.</text>
</comment>
<dbReference type="NCBIfam" id="TIGR00797">
    <property type="entry name" value="matE"/>
    <property type="match status" value="1"/>
</dbReference>
<feature type="transmembrane region" description="Helical" evidence="6">
    <location>
        <begin position="175"/>
        <end position="192"/>
    </location>
</feature>
<dbReference type="Pfam" id="PF01554">
    <property type="entry name" value="MatE"/>
    <property type="match status" value="2"/>
</dbReference>
<protein>
    <recommendedName>
        <fullName evidence="6">Protein DETOXIFICATION</fullName>
    </recommendedName>
    <alternativeName>
        <fullName evidence="6">Multidrug and toxic compound extrusion protein</fullName>
    </alternativeName>
</protein>
<name>A0A1D1YDQ3_9ARAE</name>